<reference evidence="3 4" key="1">
    <citation type="submission" date="2014-04" db="EMBL/GenBank/DDBJ databases">
        <authorList>
            <consortium name="DOE Joint Genome Institute"/>
            <person name="Kuo A."/>
            <person name="Kohler A."/>
            <person name="Jargeat P."/>
            <person name="Nagy L.G."/>
            <person name="Floudas D."/>
            <person name="Copeland A."/>
            <person name="Barry K.W."/>
            <person name="Cichocki N."/>
            <person name="Veneault-Fourrey C."/>
            <person name="LaButti K."/>
            <person name="Lindquist E.A."/>
            <person name="Lipzen A."/>
            <person name="Lundell T."/>
            <person name="Morin E."/>
            <person name="Murat C."/>
            <person name="Sun H."/>
            <person name="Tunlid A."/>
            <person name="Henrissat B."/>
            <person name="Grigoriev I.V."/>
            <person name="Hibbett D.S."/>
            <person name="Martin F."/>
            <person name="Nordberg H.P."/>
            <person name="Cantor M.N."/>
            <person name="Hua S.X."/>
        </authorList>
    </citation>
    <scope>NUCLEOTIDE SEQUENCE [LARGE SCALE GENOMIC DNA]</scope>
    <source>
        <strain evidence="3 4">Ve08.2h10</strain>
    </source>
</reference>
<keyword evidence="4" id="KW-1185">Reference proteome</keyword>
<dbReference type="OrthoDB" id="3265564at2759"/>
<keyword evidence="2" id="KW-0732">Signal</keyword>
<organism evidence="3 4">
    <name type="scientific">Paxillus rubicundulus Ve08.2h10</name>
    <dbReference type="NCBI Taxonomy" id="930991"/>
    <lineage>
        <taxon>Eukaryota</taxon>
        <taxon>Fungi</taxon>
        <taxon>Dikarya</taxon>
        <taxon>Basidiomycota</taxon>
        <taxon>Agaricomycotina</taxon>
        <taxon>Agaricomycetes</taxon>
        <taxon>Agaricomycetidae</taxon>
        <taxon>Boletales</taxon>
        <taxon>Paxilineae</taxon>
        <taxon>Paxillaceae</taxon>
        <taxon>Paxillus</taxon>
    </lineage>
</organism>
<evidence type="ECO:0000256" key="1">
    <source>
        <dbReference type="SAM" id="Phobius"/>
    </source>
</evidence>
<keyword evidence="1" id="KW-1133">Transmembrane helix</keyword>
<evidence type="ECO:0000313" key="4">
    <source>
        <dbReference type="Proteomes" id="UP000054538"/>
    </source>
</evidence>
<feature type="transmembrane region" description="Helical" evidence="1">
    <location>
        <begin position="120"/>
        <end position="140"/>
    </location>
</feature>
<proteinExistence type="predicted"/>
<dbReference type="AlphaFoldDB" id="A0A0D0EAT1"/>
<reference evidence="4" key="2">
    <citation type="submission" date="2015-01" db="EMBL/GenBank/DDBJ databases">
        <title>Evolutionary Origins and Diversification of the Mycorrhizal Mutualists.</title>
        <authorList>
            <consortium name="DOE Joint Genome Institute"/>
            <consortium name="Mycorrhizal Genomics Consortium"/>
            <person name="Kohler A."/>
            <person name="Kuo A."/>
            <person name="Nagy L.G."/>
            <person name="Floudas D."/>
            <person name="Copeland A."/>
            <person name="Barry K.W."/>
            <person name="Cichocki N."/>
            <person name="Veneault-Fourrey C."/>
            <person name="LaButti K."/>
            <person name="Lindquist E.A."/>
            <person name="Lipzen A."/>
            <person name="Lundell T."/>
            <person name="Morin E."/>
            <person name="Murat C."/>
            <person name="Riley R."/>
            <person name="Ohm R."/>
            <person name="Sun H."/>
            <person name="Tunlid A."/>
            <person name="Henrissat B."/>
            <person name="Grigoriev I.V."/>
            <person name="Hibbett D.S."/>
            <person name="Martin F."/>
        </authorList>
    </citation>
    <scope>NUCLEOTIDE SEQUENCE [LARGE SCALE GENOMIC DNA]</scope>
    <source>
        <strain evidence="4">Ve08.2h10</strain>
    </source>
</reference>
<sequence>MHSFSTLTILFTAALSVFTSAAPISPFGVPSVVPVNVGDSLSTPELSGIPNTVNTGGLNLRAADTANATVAIIKPIVASIKGSIVAAIPQLQALVGQEVAIIFAPVEGEVTLTVTELAKIIGTDLCLIFTALGAVLKVAFGEVSSDVLPILIDLGCTITELLEVVVTLVGGIVAPLVPLLAPIVGVLSVLELSNFAALLGLSL</sequence>
<evidence type="ECO:0000256" key="2">
    <source>
        <dbReference type="SAM" id="SignalP"/>
    </source>
</evidence>
<dbReference type="InParanoid" id="A0A0D0EAT1"/>
<keyword evidence="1" id="KW-0812">Transmembrane</keyword>
<feature type="signal peptide" evidence="2">
    <location>
        <begin position="1"/>
        <end position="21"/>
    </location>
</feature>
<evidence type="ECO:0000313" key="3">
    <source>
        <dbReference type="EMBL" id="KIK96835.1"/>
    </source>
</evidence>
<accession>A0A0D0EAT1</accession>
<name>A0A0D0EAT1_9AGAM</name>
<gene>
    <name evidence="3" type="ORF">PAXRUDRAFT_275867</name>
</gene>
<feature type="chain" id="PRO_5002226161" evidence="2">
    <location>
        <begin position="22"/>
        <end position="203"/>
    </location>
</feature>
<dbReference type="EMBL" id="KN824965">
    <property type="protein sequence ID" value="KIK96835.1"/>
    <property type="molecule type" value="Genomic_DNA"/>
</dbReference>
<keyword evidence="1" id="KW-0472">Membrane</keyword>
<protein>
    <submittedName>
        <fullName evidence="3">Uncharacterized protein</fullName>
    </submittedName>
</protein>
<dbReference type="Proteomes" id="UP000054538">
    <property type="component" value="Unassembled WGS sequence"/>
</dbReference>
<dbReference type="HOGENOM" id="CLU_060591_1_0_1"/>